<feature type="transmembrane region" description="Helical" evidence="7">
    <location>
        <begin position="196"/>
        <end position="214"/>
    </location>
</feature>
<dbReference type="AlphaFoldDB" id="A0AB39VKL8"/>
<dbReference type="KEGG" id="lrug:AB8B22_03110"/>
<evidence type="ECO:0000256" key="5">
    <source>
        <dbReference type="ARBA" id="ARBA00022989"/>
    </source>
</evidence>
<dbReference type="GO" id="GO:0005886">
    <property type="term" value="C:plasma membrane"/>
    <property type="evidence" value="ECO:0007669"/>
    <property type="project" value="UniProtKB-SubCell"/>
</dbReference>
<feature type="transmembrane region" description="Helical" evidence="7">
    <location>
        <begin position="139"/>
        <end position="159"/>
    </location>
</feature>
<feature type="transmembrane region" description="Helical" evidence="7">
    <location>
        <begin position="12"/>
        <end position="34"/>
    </location>
</feature>
<feature type="domain" description="Acyltransferase 3" evidence="8">
    <location>
        <begin position="11"/>
        <end position="274"/>
    </location>
</feature>
<keyword evidence="4 7" id="KW-0812">Transmembrane</keyword>
<comment type="subcellular location">
    <subcellularLocation>
        <location evidence="1">Cell membrane</location>
        <topology evidence="1">Multi-pass membrane protein</topology>
    </subcellularLocation>
</comment>
<keyword evidence="6 7" id="KW-0472">Membrane</keyword>
<protein>
    <submittedName>
        <fullName evidence="9">Acyltransferase</fullName>
    </submittedName>
</protein>
<accession>A0AB39VKL8</accession>
<feature type="transmembrane region" description="Helical" evidence="7">
    <location>
        <begin position="46"/>
        <end position="71"/>
    </location>
</feature>
<feature type="transmembrane region" description="Helical" evidence="7">
    <location>
        <begin position="171"/>
        <end position="190"/>
    </location>
</feature>
<dbReference type="InterPro" id="IPR002656">
    <property type="entry name" value="Acyl_transf_3_dom"/>
</dbReference>
<evidence type="ECO:0000256" key="2">
    <source>
        <dbReference type="ARBA" id="ARBA00007400"/>
    </source>
</evidence>
<dbReference type="Pfam" id="PF01757">
    <property type="entry name" value="Acyl_transf_3"/>
    <property type="match status" value="1"/>
</dbReference>
<dbReference type="PANTHER" id="PTHR40074">
    <property type="entry name" value="O-ACETYLTRANSFERASE WECH"/>
    <property type="match status" value="1"/>
</dbReference>
<dbReference type="EMBL" id="CP165644">
    <property type="protein sequence ID" value="XDU67423.1"/>
    <property type="molecule type" value="Genomic_DNA"/>
</dbReference>
<sequence length="283" mass="34299">MNNKDKDLFSKFDTLKFVAIIMVVFIHIVCGKLYEVESGELSYEWIISNVIDSFCRSCVPIFVMVSGFFLLGKDEKIIVFFKKRILKIIPKFLIYSIIFYLFTITFHNNSFENNLFFKKSFYINFVKQLLTGKVYYHLWYIYMIVSIYLITPILRKIVFWDKEKNFQNTKYLISVWIFFWVLMPFFNTFFKLKINTYEQVGEYVGYFLLGYLIGNKKIRIFKNKKISAVLFFLFNSIIIYFTYIFTKKDGKLFDYFYNYYSIFVFFISVIIFEFAVNFETKKN</sequence>
<evidence type="ECO:0000256" key="1">
    <source>
        <dbReference type="ARBA" id="ARBA00004651"/>
    </source>
</evidence>
<gene>
    <name evidence="9" type="ORF">AB8B22_03110</name>
</gene>
<keyword evidence="3" id="KW-1003">Cell membrane</keyword>
<dbReference type="RefSeq" id="WP_369711629.1">
    <property type="nucleotide sequence ID" value="NZ_CP165644.1"/>
</dbReference>
<keyword evidence="9" id="KW-0012">Acyltransferase</keyword>
<feature type="transmembrane region" description="Helical" evidence="7">
    <location>
        <begin position="92"/>
        <end position="111"/>
    </location>
</feature>
<comment type="similarity">
    <text evidence="2">Belongs to the acyltransferase 3 family.</text>
</comment>
<organism evidence="9">
    <name type="scientific">Leptotrichia rugosa</name>
    <dbReference type="NCBI Taxonomy" id="3239302"/>
    <lineage>
        <taxon>Bacteria</taxon>
        <taxon>Fusobacteriati</taxon>
        <taxon>Fusobacteriota</taxon>
        <taxon>Fusobacteriia</taxon>
        <taxon>Fusobacteriales</taxon>
        <taxon>Leptotrichiaceae</taxon>
        <taxon>Leptotrichia</taxon>
    </lineage>
</organism>
<feature type="transmembrane region" description="Helical" evidence="7">
    <location>
        <begin position="226"/>
        <end position="245"/>
    </location>
</feature>
<dbReference type="PANTHER" id="PTHR40074:SF2">
    <property type="entry name" value="O-ACETYLTRANSFERASE WECH"/>
    <property type="match status" value="1"/>
</dbReference>
<reference evidence="9" key="1">
    <citation type="submission" date="2024-07" db="EMBL/GenBank/DDBJ databases">
        <authorList>
            <person name="Li X.-J."/>
            <person name="Wang X."/>
        </authorList>
    </citation>
    <scope>NUCLEOTIDE SEQUENCE</scope>
    <source>
        <strain evidence="9">HSP-334</strain>
    </source>
</reference>
<evidence type="ECO:0000313" key="9">
    <source>
        <dbReference type="EMBL" id="XDU67423.1"/>
    </source>
</evidence>
<feature type="transmembrane region" description="Helical" evidence="7">
    <location>
        <begin position="257"/>
        <end position="276"/>
    </location>
</feature>
<proteinExistence type="inferred from homology"/>
<evidence type="ECO:0000256" key="4">
    <source>
        <dbReference type="ARBA" id="ARBA00022692"/>
    </source>
</evidence>
<evidence type="ECO:0000256" key="6">
    <source>
        <dbReference type="ARBA" id="ARBA00023136"/>
    </source>
</evidence>
<evidence type="ECO:0000259" key="8">
    <source>
        <dbReference type="Pfam" id="PF01757"/>
    </source>
</evidence>
<evidence type="ECO:0000256" key="3">
    <source>
        <dbReference type="ARBA" id="ARBA00022475"/>
    </source>
</evidence>
<evidence type="ECO:0000256" key="7">
    <source>
        <dbReference type="SAM" id="Phobius"/>
    </source>
</evidence>
<dbReference type="GO" id="GO:0009246">
    <property type="term" value="P:enterobacterial common antigen biosynthetic process"/>
    <property type="evidence" value="ECO:0007669"/>
    <property type="project" value="TreeGrafter"/>
</dbReference>
<name>A0AB39VKL8_9FUSO</name>
<dbReference type="GO" id="GO:0016413">
    <property type="term" value="F:O-acetyltransferase activity"/>
    <property type="evidence" value="ECO:0007669"/>
    <property type="project" value="TreeGrafter"/>
</dbReference>
<keyword evidence="9" id="KW-0808">Transferase</keyword>
<keyword evidence="5 7" id="KW-1133">Transmembrane helix</keyword>